<keyword evidence="4" id="KW-0804">Transcription</keyword>
<evidence type="ECO:0000313" key="6">
    <source>
        <dbReference type="EMBL" id="RKF16223.1"/>
    </source>
</evidence>
<feature type="domain" description="HTH lysR-type" evidence="5">
    <location>
        <begin position="5"/>
        <end position="62"/>
    </location>
</feature>
<evidence type="ECO:0000256" key="3">
    <source>
        <dbReference type="ARBA" id="ARBA00023125"/>
    </source>
</evidence>
<comment type="similarity">
    <text evidence="1">Belongs to the LysR transcriptional regulatory family.</text>
</comment>
<evidence type="ECO:0000256" key="1">
    <source>
        <dbReference type="ARBA" id="ARBA00009437"/>
    </source>
</evidence>
<dbReference type="InterPro" id="IPR005119">
    <property type="entry name" value="LysR_subst-bd"/>
</dbReference>
<dbReference type="Gene3D" id="3.40.190.10">
    <property type="entry name" value="Periplasmic binding protein-like II"/>
    <property type="match status" value="2"/>
</dbReference>
<dbReference type="RefSeq" id="WP_121163195.1">
    <property type="nucleotide sequence ID" value="NZ_RAPE01000001.1"/>
</dbReference>
<evidence type="ECO:0000256" key="2">
    <source>
        <dbReference type="ARBA" id="ARBA00023015"/>
    </source>
</evidence>
<protein>
    <submittedName>
        <fullName evidence="6">LysR family transcriptional regulator</fullName>
    </submittedName>
</protein>
<keyword evidence="2" id="KW-0805">Transcription regulation</keyword>
<evidence type="ECO:0000313" key="7">
    <source>
        <dbReference type="Proteomes" id="UP000281128"/>
    </source>
</evidence>
<gene>
    <name evidence="6" type="ORF">D6850_01245</name>
</gene>
<sequence>MRHNLNLNWLRSFEATARLLSFTAASHEIGLTQTAVSQHIKALETQLGHKLFLRRPKSLHLTDVGKAYLPAVRGALDAIEMSTTGLFGPRRASTITMRASMAFIMWISSRLDGFLKDHPDIGIKTMTAIWTAPDQNPIDIDIVLAPKQHTRSDLELLADEAIVPVHSAASARKIRTPRDLLEQPPIHITGFDDHWARYLSGHALKPATSGGRLITDTSTAAIEMVATGLGCAVVIERFARQAIKAGQKIRIVGEPMDLGQSHYLVRTEHRTAIQPHVEAFRSWLRRQF</sequence>
<keyword evidence="7" id="KW-1185">Reference proteome</keyword>
<name>A0A3A8AVE3_9RHOB</name>
<dbReference type="GO" id="GO:0003677">
    <property type="term" value="F:DNA binding"/>
    <property type="evidence" value="ECO:0007669"/>
    <property type="project" value="UniProtKB-KW"/>
</dbReference>
<dbReference type="InterPro" id="IPR036390">
    <property type="entry name" value="WH_DNA-bd_sf"/>
</dbReference>
<evidence type="ECO:0000256" key="4">
    <source>
        <dbReference type="ARBA" id="ARBA00023163"/>
    </source>
</evidence>
<comment type="caution">
    <text evidence="6">The sequence shown here is derived from an EMBL/GenBank/DDBJ whole genome shotgun (WGS) entry which is preliminary data.</text>
</comment>
<dbReference type="InterPro" id="IPR058163">
    <property type="entry name" value="LysR-type_TF_proteobact-type"/>
</dbReference>
<dbReference type="EMBL" id="RAPE01000001">
    <property type="protein sequence ID" value="RKF16223.1"/>
    <property type="molecule type" value="Genomic_DNA"/>
</dbReference>
<dbReference type="AlphaFoldDB" id="A0A3A8AVE3"/>
<dbReference type="SUPFAM" id="SSF46785">
    <property type="entry name" value="Winged helix' DNA-binding domain"/>
    <property type="match status" value="1"/>
</dbReference>
<dbReference type="SUPFAM" id="SSF53850">
    <property type="entry name" value="Periplasmic binding protein-like II"/>
    <property type="match status" value="1"/>
</dbReference>
<proteinExistence type="inferred from homology"/>
<dbReference type="Gene3D" id="1.10.10.10">
    <property type="entry name" value="Winged helix-like DNA-binding domain superfamily/Winged helix DNA-binding domain"/>
    <property type="match status" value="1"/>
</dbReference>
<keyword evidence="3" id="KW-0238">DNA-binding</keyword>
<dbReference type="InterPro" id="IPR000847">
    <property type="entry name" value="LysR_HTH_N"/>
</dbReference>
<dbReference type="PANTHER" id="PTHR30537:SF5">
    <property type="entry name" value="HTH-TYPE TRANSCRIPTIONAL ACTIVATOR TTDR-RELATED"/>
    <property type="match status" value="1"/>
</dbReference>
<dbReference type="Pfam" id="PF03466">
    <property type="entry name" value="LysR_substrate"/>
    <property type="match status" value="1"/>
</dbReference>
<dbReference type="PRINTS" id="PR00039">
    <property type="entry name" value="HTHLYSR"/>
</dbReference>
<dbReference type="PROSITE" id="PS50931">
    <property type="entry name" value="HTH_LYSR"/>
    <property type="match status" value="1"/>
</dbReference>
<reference evidence="6 7" key="1">
    <citation type="submission" date="2018-09" db="EMBL/GenBank/DDBJ databases">
        <title>Roseovarius spongiae sp. nov., isolated from a marine sponge.</title>
        <authorList>
            <person name="Zhuang L."/>
            <person name="Luo L."/>
        </authorList>
    </citation>
    <scope>NUCLEOTIDE SEQUENCE [LARGE SCALE GENOMIC DNA]</scope>
    <source>
        <strain evidence="6 7">HN-E21</strain>
    </source>
</reference>
<organism evidence="6 7">
    <name type="scientific">Roseovarius spongiae</name>
    <dbReference type="NCBI Taxonomy" id="2320272"/>
    <lineage>
        <taxon>Bacteria</taxon>
        <taxon>Pseudomonadati</taxon>
        <taxon>Pseudomonadota</taxon>
        <taxon>Alphaproteobacteria</taxon>
        <taxon>Rhodobacterales</taxon>
        <taxon>Roseobacteraceae</taxon>
        <taxon>Roseovarius</taxon>
    </lineage>
</organism>
<dbReference type="Pfam" id="PF00126">
    <property type="entry name" value="HTH_1"/>
    <property type="match status" value="1"/>
</dbReference>
<accession>A0A3A8AVE3</accession>
<dbReference type="PANTHER" id="PTHR30537">
    <property type="entry name" value="HTH-TYPE TRANSCRIPTIONAL REGULATOR"/>
    <property type="match status" value="1"/>
</dbReference>
<evidence type="ECO:0000259" key="5">
    <source>
        <dbReference type="PROSITE" id="PS50931"/>
    </source>
</evidence>
<dbReference type="GO" id="GO:0003700">
    <property type="term" value="F:DNA-binding transcription factor activity"/>
    <property type="evidence" value="ECO:0007669"/>
    <property type="project" value="InterPro"/>
</dbReference>
<dbReference type="InterPro" id="IPR036388">
    <property type="entry name" value="WH-like_DNA-bd_sf"/>
</dbReference>
<dbReference type="OrthoDB" id="9813056at2"/>
<dbReference type="Proteomes" id="UP000281128">
    <property type="component" value="Unassembled WGS sequence"/>
</dbReference>